<dbReference type="Gene3D" id="3.40.30.10">
    <property type="entry name" value="Glutaredoxin"/>
    <property type="match status" value="1"/>
</dbReference>
<gene>
    <name evidence="3" type="ORF">BIY23_03960</name>
</gene>
<accession>A0A1E7QJ27</accession>
<sequence>MNKTLFLIFALPFTIISVVVIVVTQLSPKQKIVTDQYTDQHIERRIHDYIDKNTDKIVEKLIENIRERGDGSGRIAHYKNEIFDFTYPYIGNEESNVVAVGFFDYSCGYCKTIKDNVKQLINDGKIKYIFRDAPILGDNSLKVAKSALAVYFIDREKYFDFHYAALSHKGTFSNDDILNIVRNIGINENDFYHSMENNQNKIEPMLNNSIRLIRDLGVGGIPFIVIGDSLFEGTTDLNILRKKIDAQLAK</sequence>
<dbReference type="Proteomes" id="UP000175679">
    <property type="component" value="Unassembled WGS sequence"/>
</dbReference>
<keyword evidence="4" id="KW-1185">Reference proteome</keyword>
<keyword evidence="1" id="KW-0812">Transmembrane</keyword>
<evidence type="ECO:0000313" key="4">
    <source>
        <dbReference type="Proteomes" id="UP000175679"/>
    </source>
</evidence>
<evidence type="ECO:0000313" key="3">
    <source>
        <dbReference type="EMBL" id="OEY86470.1"/>
    </source>
</evidence>
<dbReference type="SUPFAM" id="SSF52833">
    <property type="entry name" value="Thioredoxin-like"/>
    <property type="match status" value="1"/>
</dbReference>
<evidence type="ECO:0000259" key="2">
    <source>
        <dbReference type="Pfam" id="PF13462"/>
    </source>
</evidence>
<protein>
    <submittedName>
        <fullName evidence="3">Disulfide bond formation protein DsbA</fullName>
    </submittedName>
</protein>
<proteinExistence type="predicted"/>
<evidence type="ECO:0000256" key="1">
    <source>
        <dbReference type="SAM" id="Phobius"/>
    </source>
</evidence>
<reference evidence="3 4" key="1">
    <citation type="submission" date="2016-09" db="EMBL/GenBank/DDBJ databases">
        <title>Genomic evidence for plant-parasitic nematodes as the earliest Wolbachia hosts.</title>
        <authorList>
            <person name="Brown A.M."/>
            <person name="Wasala S.K."/>
            <person name="Howe D.K."/>
            <person name="Peetz A.B."/>
            <person name="Zasada I.A."/>
            <person name="Denver D.R."/>
        </authorList>
    </citation>
    <scope>NUCLEOTIDE SEQUENCE [LARGE SCALE GENOMIC DNA]</scope>
    <source>
        <strain evidence="4">wPpe</strain>
    </source>
</reference>
<dbReference type="CDD" id="cd03023">
    <property type="entry name" value="DsbA_Com1_like"/>
    <property type="match status" value="1"/>
</dbReference>
<feature type="transmembrane region" description="Helical" evidence="1">
    <location>
        <begin position="6"/>
        <end position="26"/>
    </location>
</feature>
<dbReference type="Pfam" id="PF13462">
    <property type="entry name" value="Thioredoxin_4"/>
    <property type="match status" value="1"/>
</dbReference>
<feature type="domain" description="Thioredoxin-like fold" evidence="2">
    <location>
        <begin position="88"/>
        <end position="245"/>
    </location>
</feature>
<dbReference type="InterPro" id="IPR036249">
    <property type="entry name" value="Thioredoxin-like_sf"/>
</dbReference>
<dbReference type="EMBL" id="MJMG01000010">
    <property type="protein sequence ID" value="OEY86470.1"/>
    <property type="molecule type" value="Genomic_DNA"/>
</dbReference>
<keyword evidence="1" id="KW-1133">Transmembrane helix</keyword>
<dbReference type="InterPro" id="IPR012336">
    <property type="entry name" value="Thioredoxin-like_fold"/>
</dbReference>
<name>A0A1E7QJ27_WOLPI</name>
<dbReference type="OrthoDB" id="9780147at2"/>
<organism evidence="3 4">
    <name type="scientific">Wolbachia pipientis</name>
    <dbReference type="NCBI Taxonomy" id="955"/>
    <lineage>
        <taxon>Bacteria</taxon>
        <taxon>Pseudomonadati</taxon>
        <taxon>Pseudomonadota</taxon>
        <taxon>Alphaproteobacteria</taxon>
        <taxon>Rickettsiales</taxon>
        <taxon>Anaplasmataceae</taxon>
        <taxon>Wolbachieae</taxon>
        <taxon>Wolbachia</taxon>
    </lineage>
</organism>
<dbReference type="RefSeq" id="WP_070065318.1">
    <property type="nucleotide sequence ID" value="NZ_MJMG01000010.1"/>
</dbReference>
<dbReference type="AlphaFoldDB" id="A0A1E7QJ27"/>
<comment type="caution">
    <text evidence="3">The sequence shown here is derived from an EMBL/GenBank/DDBJ whole genome shotgun (WGS) entry which is preliminary data.</text>
</comment>
<keyword evidence="1" id="KW-0472">Membrane</keyword>